<dbReference type="CDD" id="cd13539">
    <property type="entry name" value="PBP2_AvModA"/>
    <property type="match status" value="1"/>
</dbReference>
<evidence type="ECO:0000313" key="7">
    <source>
        <dbReference type="EMBL" id="RAW02371.1"/>
    </source>
</evidence>
<comment type="subunit">
    <text evidence="5">The complex is composed of two ATP-binding proteins (ModC), two transmembrane proteins (ModB) and a solute-binding protein (ModA).</text>
</comment>
<feature type="binding site" evidence="6">
    <location>
        <position position="60"/>
    </location>
    <ligand>
        <name>molybdate</name>
        <dbReference type="ChEBI" id="CHEBI:36264"/>
    </ligand>
</feature>
<evidence type="ECO:0000313" key="8">
    <source>
        <dbReference type="Proteomes" id="UP000251889"/>
    </source>
</evidence>
<comment type="similarity">
    <text evidence="1">Belongs to the bacterial solute-binding protein ModA family.</text>
</comment>
<dbReference type="NCBIfam" id="TIGR01256">
    <property type="entry name" value="modA"/>
    <property type="match status" value="1"/>
</dbReference>
<protein>
    <submittedName>
        <fullName evidence="7">Molybdate ABC transporter substrate-binding protein</fullName>
    </submittedName>
</protein>
<feature type="binding site" evidence="6">
    <location>
        <position position="167"/>
    </location>
    <ligand>
        <name>molybdate</name>
        <dbReference type="ChEBI" id="CHEBI:36264"/>
    </ligand>
</feature>
<dbReference type="InterPro" id="IPR005950">
    <property type="entry name" value="ModA"/>
</dbReference>
<dbReference type="GO" id="GO:1901359">
    <property type="term" value="F:tungstate binding"/>
    <property type="evidence" value="ECO:0007669"/>
    <property type="project" value="UniProtKB-ARBA"/>
</dbReference>
<comment type="caution">
    <text evidence="7">The sequence shown here is derived from an EMBL/GenBank/DDBJ whole genome shotgun (WGS) entry which is preliminary data.</text>
</comment>
<reference evidence="7 8" key="1">
    <citation type="submission" date="2018-06" db="EMBL/GenBank/DDBJ databases">
        <title>Chryseolinea flavus sp. nov., a member of the phylum Bacteroidetes isolated from soil.</title>
        <authorList>
            <person name="Li Y."/>
            <person name="Wang J."/>
        </authorList>
    </citation>
    <scope>NUCLEOTIDE SEQUENCE [LARGE SCALE GENOMIC DNA]</scope>
    <source>
        <strain evidence="7 8">SDU1-6</strain>
    </source>
</reference>
<evidence type="ECO:0000256" key="3">
    <source>
        <dbReference type="ARBA" id="ARBA00022723"/>
    </source>
</evidence>
<dbReference type="OrthoDB" id="9785015at2"/>
<dbReference type="PANTHER" id="PTHR30632:SF14">
    <property type="entry name" value="TUNGSTATE_MOLYBDATE_CHROMATE-BINDING PROTEIN MODA"/>
    <property type="match status" value="1"/>
</dbReference>
<dbReference type="RefSeq" id="WP_112746193.1">
    <property type="nucleotide sequence ID" value="NZ_QMFY01000002.1"/>
</dbReference>
<evidence type="ECO:0000256" key="2">
    <source>
        <dbReference type="ARBA" id="ARBA00022505"/>
    </source>
</evidence>
<dbReference type="SUPFAM" id="SSF53850">
    <property type="entry name" value="Periplasmic binding protein-like II"/>
    <property type="match status" value="1"/>
</dbReference>
<dbReference type="Pfam" id="PF13531">
    <property type="entry name" value="SBP_bac_11"/>
    <property type="match status" value="1"/>
</dbReference>
<proteinExistence type="inferred from homology"/>
<gene>
    <name evidence="7" type="primary">modA</name>
    <name evidence="7" type="ORF">DQQ10_07515</name>
</gene>
<dbReference type="GO" id="GO:0015689">
    <property type="term" value="P:molybdate ion transport"/>
    <property type="evidence" value="ECO:0007669"/>
    <property type="project" value="InterPro"/>
</dbReference>
<dbReference type="InterPro" id="IPR044084">
    <property type="entry name" value="AvModA-like_subst-bd"/>
</dbReference>
<dbReference type="Gene3D" id="3.40.190.10">
    <property type="entry name" value="Periplasmic binding protein-like II"/>
    <property type="match status" value="2"/>
</dbReference>
<keyword evidence="8" id="KW-1185">Reference proteome</keyword>
<dbReference type="PIRSF" id="PIRSF004846">
    <property type="entry name" value="ModA"/>
    <property type="match status" value="1"/>
</dbReference>
<accession>A0A364Y7Z2</accession>
<evidence type="ECO:0000256" key="5">
    <source>
        <dbReference type="ARBA" id="ARBA00062515"/>
    </source>
</evidence>
<evidence type="ECO:0000256" key="1">
    <source>
        <dbReference type="ARBA" id="ARBA00009175"/>
    </source>
</evidence>
<sequence length="251" mass="27337">MTRTHNLFILFLLTATTLSFGQEKKIRVAAASDLKFAMDSLITAFQKKNSGEVEATYGSSGKFHEQIRHGAPLDVFFSADIAYPTKLMESNLASSEVYAYAKGRIVLWSKTLDPTVSGMRTLEDASIKKIAIANPKHAPYGQRAMESIEHAKLKSSINTKLVYGENISQTAQFVATGAADIGVIALSLAVAPTMRTQGRYYIIPEHTHKPLIQGAIITAYGKGKQLAASFLDFVKSSEGMSILAHFGFTKP</sequence>
<evidence type="ECO:0000256" key="4">
    <source>
        <dbReference type="ARBA" id="ARBA00022729"/>
    </source>
</evidence>
<keyword evidence="4" id="KW-0732">Signal</keyword>
<dbReference type="EMBL" id="QMFY01000002">
    <property type="protein sequence ID" value="RAW02371.1"/>
    <property type="molecule type" value="Genomic_DNA"/>
</dbReference>
<dbReference type="GO" id="GO:0046872">
    <property type="term" value="F:metal ion binding"/>
    <property type="evidence" value="ECO:0007669"/>
    <property type="project" value="UniProtKB-KW"/>
</dbReference>
<evidence type="ECO:0000256" key="6">
    <source>
        <dbReference type="PIRSR" id="PIRSR004846-1"/>
    </source>
</evidence>
<dbReference type="GO" id="GO:0030973">
    <property type="term" value="F:molybdate ion binding"/>
    <property type="evidence" value="ECO:0007669"/>
    <property type="project" value="InterPro"/>
</dbReference>
<dbReference type="InterPro" id="IPR050682">
    <property type="entry name" value="ModA/WtpA"/>
</dbReference>
<organism evidence="7 8">
    <name type="scientific">Pseudochryseolinea flava</name>
    <dbReference type="NCBI Taxonomy" id="2059302"/>
    <lineage>
        <taxon>Bacteria</taxon>
        <taxon>Pseudomonadati</taxon>
        <taxon>Bacteroidota</taxon>
        <taxon>Cytophagia</taxon>
        <taxon>Cytophagales</taxon>
        <taxon>Fulvivirgaceae</taxon>
        <taxon>Pseudochryseolinea</taxon>
    </lineage>
</organism>
<dbReference type="AlphaFoldDB" id="A0A364Y7Z2"/>
<dbReference type="FunFam" id="3.40.190.10:FF:000035">
    <property type="entry name" value="Molybdate ABC transporter substrate-binding protein"/>
    <property type="match status" value="1"/>
</dbReference>
<name>A0A364Y7Z2_9BACT</name>
<dbReference type="Proteomes" id="UP000251889">
    <property type="component" value="Unassembled WGS sequence"/>
</dbReference>
<keyword evidence="3 6" id="KW-0479">Metal-binding</keyword>
<dbReference type="PANTHER" id="PTHR30632">
    <property type="entry name" value="MOLYBDATE-BINDING PERIPLASMIC PROTEIN"/>
    <property type="match status" value="1"/>
</dbReference>
<keyword evidence="2 6" id="KW-0500">Molybdenum</keyword>